<name>A0A399D7T3_9BACT</name>
<dbReference type="RefSeq" id="WP_119348525.1">
    <property type="nucleotide sequence ID" value="NZ_QWET01000002.1"/>
</dbReference>
<dbReference type="EMBL" id="QWET01000002">
    <property type="protein sequence ID" value="RIH66651.1"/>
    <property type="molecule type" value="Genomic_DNA"/>
</dbReference>
<proteinExistence type="predicted"/>
<organism evidence="1 2">
    <name type="scientific">Mariniphaga sediminis</name>
    <dbReference type="NCBI Taxonomy" id="1628158"/>
    <lineage>
        <taxon>Bacteria</taxon>
        <taxon>Pseudomonadati</taxon>
        <taxon>Bacteroidota</taxon>
        <taxon>Bacteroidia</taxon>
        <taxon>Marinilabiliales</taxon>
        <taxon>Prolixibacteraceae</taxon>
        <taxon>Mariniphaga</taxon>
    </lineage>
</organism>
<accession>A0A399D7T3</accession>
<sequence>MITVKNLFIAKNQWQKLFLSFIIILLFNTCDLLSNDSDNKCKETEQPSFEKSLSPAVYIKNKNGKSYWGAHVEINIYKEYCDGTIKGTFIKKATTLEDGYANFAYVFTYKFANLEDKVNYTITVTGEDPLTGDTKEYKYSDSMGYEETAEYAVNPIFLHHILKVPW</sequence>
<dbReference type="AlphaFoldDB" id="A0A399D7T3"/>
<reference evidence="1 2" key="1">
    <citation type="journal article" date="2015" name="Int. J. Syst. Evol. Microbiol.">
        <title>Mariniphaga sediminis sp. nov., isolated from coastal sediment.</title>
        <authorList>
            <person name="Wang F.Q."/>
            <person name="Shen Q.Y."/>
            <person name="Chen G.J."/>
            <person name="Du Z.J."/>
        </authorList>
    </citation>
    <scope>NUCLEOTIDE SEQUENCE [LARGE SCALE GENOMIC DNA]</scope>
    <source>
        <strain evidence="1 2">SY21</strain>
    </source>
</reference>
<comment type="caution">
    <text evidence="1">The sequence shown here is derived from an EMBL/GenBank/DDBJ whole genome shotgun (WGS) entry which is preliminary data.</text>
</comment>
<evidence type="ECO:0000313" key="2">
    <source>
        <dbReference type="Proteomes" id="UP000266441"/>
    </source>
</evidence>
<protein>
    <submittedName>
        <fullName evidence="1">Uncharacterized protein</fullName>
    </submittedName>
</protein>
<gene>
    <name evidence="1" type="ORF">D1164_03370</name>
</gene>
<keyword evidence="2" id="KW-1185">Reference proteome</keyword>
<dbReference type="Proteomes" id="UP000266441">
    <property type="component" value="Unassembled WGS sequence"/>
</dbReference>
<evidence type="ECO:0000313" key="1">
    <source>
        <dbReference type="EMBL" id="RIH66651.1"/>
    </source>
</evidence>